<dbReference type="AlphaFoldDB" id="A0A2S4UDS1"/>
<dbReference type="GO" id="GO:0004672">
    <property type="term" value="F:protein kinase activity"/>
    <property type="evidence" value="ECO:0007669"/>
    <property type="project" value="InterPro"/>
</dbReference>
<evidence type="ECO:0000256" key="1">
    <source>
        <dbReference type="ARBA" id="ARBA00008874"/>
    </source>
</evidence>
<feature type="domain" description="Protein kinase" evidence="5">
    <location>
        <begin position="142"/>
        <end position="405"/>
    </location>
</feature>
<dbReference type="InterPro" id="IPR000719">
    <property type="entry name" value="Prot_kinase_dom"/>
</dbReference>
<dbReference type="GO" id="GO:1902554">
    <property type="term" value="C:serine/threonine protein kinase complex"/>
    <property type="evidence" value="ECO:0007669"/>
    <property type="project" value="TreeGrafter"/>
</dbReference>
<keyword evidence="7" id="KW-1185">Reference proteome</keyword>
<comment type="similarity">
    <text evidence="1">Belongs to the protein kinase superfamily. STE Ser/Thr protein kinase family. STE20 subfamily.</text>
</comment>
<feature type="region of interest" description="Disordered" evidence="3">
    <location>
        <begin position="434"/>
        <end position="526"/>
    </location>
</feature>
<proteinExistence type="inferred from homology"/>
<dbReference type="PROSITE" id="PS00107">
    <property type="entry name" value="PROTEIN_KINASE_ATP"/>
    <property type="match status" value="1"/>
</dbReference>
<name>A0A2S4UDS1_9BASI</name>
<dbReference type="VEuPathDB" id="FungiDB:PSHT_15953"/>
<dbReference type="EMBL" id="PKSL01000345">
    <property type="protein sequence ID" value="POV95427.1"/>
    <property type="molecule type" value="Genomic_DNA"/>
</dbReference>
<dbReference type="InterPro" id="IPR017441">
    <property type="entry name" value="Protein_kinase_ATP_BS"/>
</dbReference>
<dbReference type="VEuPathDB" id="FungiDB:PSTT_16274"/>
<feature type="non-terminal residue" evidence="6">
    <location>
        <position position="590"/>
    </location>
</feature>
<feature type="compositionally biased region" description="Low complexity" evidence="3">
    <location>
        <begin position="99"/>
        <end position="110"/>
    </location>
</feature>
<keyword evidence="2" id="KW-0547">Nucleotide-binding</keyword>
<evidence type="ECO:0000256" key="3">
    <source>
        <dbReference type="SAM" id="MobiDB-lite"/>
    </source>
</evidence>
<feature type="compositionally biased region" description="Low complexity" evidence="3">
    <location>
        <begin position="489"/>
        <end position="525"/>
    </location>
</feature>
<dbReference type="Proteomes" id="UP000239156">
    <property type="component" value="Unassembled WGS sequence"/>
</dbReference>
<keyword evidence="4" id="KW-1133">Transmembrane helix</keyword>
<evidence type="ECO:0000256" key="2">
    <source>
        <dbReference type="PROSITE-ProRule" id="PRU10141"/>
    </source>
</evidence>
<keyword evidence="4" id="KW-0472">Membrane</keyword>
<dbReference type="SMART" id="SM00220">
    <property type="entry name" value="S_TKc"/>
    <property type="match status" value="1"/>
</dbReference>
<evidence type="ECO:0000313" key="7">
    <source>
        <dbReference type="Proteomes" id="UP000239156"/>
    </source>
</evidence>
<feature type="region of interest" description="Disordered" evidence="3">
    <location>
        <begin position="88"/>
        <end position="118"/>
    </location>
</feature>
<feature type="non-terminal residue" evidence="6">
    <location>
        <position position="1"/>
    </location>
</feature>
<dbReference type="GO" id="GO:0043539">
    <property type="term" value="F:protein serine/threonine kinase activator activity"/>
    <property type="evidence" value="ECO:0007669"/>
    <property type="project" value="InterPro"/>
</dbReference>
<feature type="binding site" evidence="2">
    <location>
        <position position="172"/>
    </location>
    <ligand>
        <name>ATP</name>
        <dbReference type="ChEBI" id="CHEBI:30616"/>
    </ligand>
</feature>
<dbReference type="Pfam" id="PF00069">
    <property type="entry name" value="Pkinase"/>
    <property type="match status" value="1"/>
</dbReference>
<sequence length="590" mass="65838">LSKYPEDKKSNPGNLPKPVGVKIKTQEQKHRMNHLKEKNKLKLTKTLSNCSTNSTSTSTTSTASSPARILREKCRRFSQTISHLSSSLTDSIHHHHHTSTPITITTSNSSAPTDADLSPHRKRILGSVTDQWPMYSNEAQDYLLGSHIGFGGSSVVRLAHFKRRPGELCAIKIIDIDRLSLKQIDYLRRETVLMSLAKHPNILRVRGEWIQDSSLCIAMRLMKAGSIADLLRYKFQDGLSEPVIATVLIQAIAGLDYLHANGWIHRDIKAANLLLDHDGTVLLADFGLSIDRSLEDDHKESSPLPPTTTITTPILKRQTSFVGTALFMAPEVVTRQLYNDKADIWSFGITGLEMILDPSPKLERKREGSAYEYSSKFSKFIEKCLDKEAELRPSSRVLLFKEKFFRQARHKSYLVHTILADLPPLELRQERQFFVDPNPPTPVAKIPDPVHPSSTKGTNPEIITRPKLPNHAHSSSSSSAWDFNPSTISDEPTSFSSEPTSFDSDSDSSSPSPSPSSSSPSSPSSLVIEKHNDLHYQSPIVKTTVAPPWILILSFLTTDSTSLPTFNLNISHCSAPVFFLLLLLLYRYCM</sequence>
<evidence type="ECO:0000313" key="6">
    <source>
        <dbReference type="EMBL" id="POV95427.1"/>
    </source>
</evidence>
<comment type="caution">
    <text evidence="6">The sequence shown here is derived from an EMBL/GenBank/DDBJ whole genome shotgun (WGS) entry which is preliminary data.</text>
</comment>
<gene>
    <name evidence="6" type="ORF">PSTT_16274</name>
</gene>
<dbReference type="InterPro" id="IPR011009">
    <property type="entry name" value="Kinase-like_dom_sf"/>
</dbReference>
<feature type="compositionally biased region" description="Basic and acidic residues" evidence="3">
    <location>
        <begin position="1"/>
        <end position="10"/>
    </location>
</feature>
<feature type="transmembrane region" description="Helical" evidence="4">
    <location>
        <begin position="566"/>
        <end position="586"/>
    </location>
</feature>
<dbReference type="InterPro" id="IPR047173">
    <property type="entry name" value="STRAD_A/B-like"/>
</dbReference>
<dbReference type="PANTHER" id="PTHR48014:SF21">
    <property type="entry name" value="SERINE_THREONINE-PROTEIN KINASE FRAY2"/>
    <property type="match status" value="1"/>
</dbReference>
<evidence type="ECO:0000256" key="4">
    <source>
        <dbReference type="SAM" id="Phobius"/>
    </source>
</evidence>
<keyword evidence="2" id="KW-0067">ATP-binding</keyword>
<dbReference type="SUPFAM" id="SSF56112">
    <property type="entry name" value="Protein kinase-like (PK-like)"/>
    <property type="match status" value="1"/>
</dbReference>
<keyword evidence="4" id="KW-0812">Transmembrane</keyword>
<dbReference type="PANTHER" id="PTHR48014">
    <property type="entry name" value="SERINE/THREONINE-PROTEIN KINASE FRAY2"/>
    <property type="match status" value="1"/>
</dbReference>
<dbReference type="GO" id="GO:0005524">
    <property type="term" value="F:ATP binding"/>
    <property type="evidence" value="ECO:0007669"/>
    <property type="project" value="UniProtKB-UniRule"/>
</dbReference>
<organism evidence="6 7">
    <name type="scientific">Puccinia striiformis</name>
    <dbReference type="NCBI Taxonomy" id="27350"/>
    <lineage>
        <taxon>Eukaryota</taxon>
        <taxon>Fungi</taxon>
        <taxon>Dikarya</taxon>
        <taxon>Basidiomycota</taxon>
        <taxon>Pucciniomycotina</taxon>
        <taxon>Pucciniomycetes</taxon>
        <taxon>Pucciniales</taxon>
        <taxon>Pucciniaceae</taxon>
        <taxon>Puccinia</taxon>
    </lineage>
</organism>
<dbReference type="PROSITE" id="PS50011">
    <property type="entry name" value="PROTEIN_KINASE_DOM"/>
    <property type="match status" value="1"/>
</dbReference>
<feature type="region of interest" description="Disordered" evidence="3">
    <location>
        <begin position="1"/>
        <end position="20"/>
    </location>
</feature>
<protein>
    <recommendedName>
        <fullName evidence="5">Protein kinase domain-containing protein</fullName>
    </recommendedName>
</protein>
<evidence type="ECO:0000259" key="5">
    <source>
        <dbReference type="PROSITE" id="PS50011"/>
    </source>
</evidence>
<accession>A0A2S4UDS1</accession>
<dbReference type="GO" id="GO:0006611">
    <property type="term" value="P:protein export from nucleus"/>
    <property type="evidence" value="ECO:0007669"/>
    <property type="project" value="TreeGrafter"/>
</dbReference>
<reference evidence="6" key="1">
    <citation type="submission" date="2017-12" db="EMBL/GenBank/DDBJ databases">
        <title>Gene loss provides genomic basis for host adaptation in cereal stripe rust fungi.</title>
        <authorList>
            <person name="Xia C."/>
        </authorList>
    </citation>
    <scope>NUCLEOTIDE SEQUENCE [LARGE SCALE GENOMIC DNA]</scope>
    <source>
        <strain evidence="6">93-210</strain>
    </source>
</reference>
<dbReference type="Gene3D" id="1.10.510.10">
    <property type="entry name" value="Transferase(Phosphotransferase) domain 1"/>
    <property type="match status" value="1"/>
</dbReference>